<evidence type="ECO:0000313" key="1">
    <source>
        <dbReference type="EMBL" id="GAA4436094.1"/>
    </source>
</evidence>
<sequence>MKTYSTGSWEVRFDAAQSRLHLACSGSFRSEDFRESLLVALDCAEEHHVKQWLIDYTAIGNLDEAEENWLHNHLFPRIMMTMGTGNYVAVILSERCYQTLLSEAGLFGLQSYNSFIIINTFSSTELAVAWLNDSAIPHAS</sequence>
<dbReference type="Proteomes" id="UP001500552">
    <property type="component" value="Unassembled WGS sequence"/>
</dbReference>
<accession>A0ABP8LUU0</accession>
<protein>
    <recommendedName>
        <fullName evidence="3">SpoIIAA-like</fullName>
    </recommendedName>
</protein>
<keyword evidence="2" id="KW-1185">Reference proteome</keyword>
<reference evidence="2" key="1">
    <citation type="journal article" date="2019" name="Int. J. Syst. Evol. Microbiol.">
        <title>The Global Catalogue of Microorganisms (GCM) 10K type strain sequencing project: providing services to taxonomists for standard genome sequencing and annotation.</title>
        <authorList>
            <consortium name="The Broad Institute Genomics Platform"/>
            <consortium name="The Broad Institute Genome Sequencing Center for Infectious Disease"/>
            <person name="Wu L."/>
            <person name="Ma J."/>
        </authorList>
    </citation>
    <scope>NUCLEOTIDE SEQUENCE [LARGE SCALE GENOMIC DNA]</scope>
    <source>
        <strain evidence="2">JCM 17926</strain>
    </source>
</reference>
<organism evidence="1 2">
    <name type="scientific">Pontibacter saemangeumensis</name>
    <dbReference type="NCBI Taxonomy" id="1084525"/>
    <lineage>
        <taxon>Bacteria</taxon>
        <taxon>Pseudomonadati</taxon>
        <taxon>Bacteroidota</taxon>
        <taxon>Cytophagia</taxon>
        <taxon>Cytophagales</taxon>
        <taxon>Hymenobacteraceae</taxon>
        <taxon>Pontibacter</taxon>
    </lineage>
</organism>
<name>A0ABP8LUU0_9BACT</name>
<dbReference type="EMBL" id="BAABHC010000016">
    <property type="protein sequence ID" value="GAA4436094.1"/>
    <property type="molecule type" value="Genomic_DNA"/>
</dbReference>
<comment type="caution">
    <text evidence="1">The sequence shown here is derived from an EMBL/GenBank/DDBJ whole genome shotgun (WGS) entry which is preliminary data.</text>
</comment>
<evidence type="ECO:0008006" key="3">
    <source>
        <dbReference type="Google" id="ProtNLM"/>
    </source>
</evidence>
<gene>
    <name evidence="1" type="ORF">GCM10023188_28760</name>
</gene>
<proteinExistence type="predicted"/>
<evidence type="ECO:0000313" key="2">
    <source>
        <dbReference type="Proteomes" id="UP001500552"/>
    </source>
</evidence>
<dbReference type="RefSeq" id="WP_345160064.1">
    <property type="nucleotide sequence ID" value="NZ_BAABHC010000016.1"/>
</dbReference>